<sequence>MSIVLQGGRVVDPAAGTDTVADVLVEDGRVAAVGAGLDGDVAVDVTGLVVGPGFVDVHSHADSVAGHRVKAMDGVTTTLELEAGRLPVADAYGRAAADGRPLNFGFSASWAVARAVAHLGPAWAGALPLGVLGDPGWQRSSTPAERRGWLRLLQEQVEDGALGIGVLLGYAPGSDPSEFVALARLAAEAGVGVFTHTREPREIDPSGPVDGPGELVLAAATTGVRMHQCHVNSTALRHIDRVLADLERARAAGSTVTVEAYPYGAGSTAVGAVFLDPDYLQARGTRPDQIVLLPSGERVADAHRLREVRATDPAMLCVIEYLDESDPADRALLERSLVHPDAIVASDSMPVVWPDGSTDAGAWPLPPGGLTHPRTAGTYGRALRRLVRETGRWDWVEAFRRCSYLPARLLDFAPGARRKGYLAPGADADLVVLDPLTISDAATYRDPLRPSTGVRHLLVNGTFVVRDGELDPAAHPGRPLRGEPLRA</sequence>
<dbReference type="PANTHER" id="PTHR11647:SF1">
    <property type="entry name" value="COLLAPSIN RESPONSE MEDIATOR PROTEIN"/>
    <property type="match status" value="1"/>
</dbReference>
<dbReference type="EMBL" id="WJHE01000918">
    <property type="protein sequence ID" value="MST34261.1"/>
    <property type="molecule type" value="Genomic_DNA"/>
</dbReference>
<dbReference type="InterPro" id="IPR011059">
    <property type="entry name" value="Metal-dep_hydrolase_composite"/>
</dbReference>
<dbReference type="InterPro" id="IPR050378">
    <property type="entry name" value="Metallo-dep_Hydrolases_sf"/>
</dbReference>
<organism evidence="2 3">
    <name type="scientific">Acidiferrimicrobium australe</name>
    <dbReference type="NCBI Taxonomy" id="2664430"/>
    <lineage>
        <taxon>Bacteria</taxon>
        <taxon>Bacillati</taxon>
        <taxon>Actinomycetota</taxon>
        <taxon>Acidimicrobiia</taxon>
        <taxon>Acidimicrobiales</taxon>
        <taxon>Acidimicrobiaceae</taxon>
        <taxon>Acidiferrimicrobium</taxon>
    </lineage>
</organism>
<evidence type="ECO:0000313" key="3">
    <source>
        <dbReference type="Proteomes" id="UP000437736"/>
    </source>
</evidence>
<dbReference type="InterPro" id="IPR013108">
    <property type="entry name" value="Amidohydro_3"/>
</dbReference>
<evidence type="ECO:0000313" key="2">
    <source>
        <dbReference type="EMBL" id="MST34261.1"/>
    </source>
</evidence>
<dbReference type="SUPFAM" id="SSF51338">
    <property type="entry name" value="Composite domain of metallo-dependent hydrolases"/>
    <property type="match status" value="1"/>
</dbReference>
<dbReference type="NCBIfam" id="NF006560">
    <property type="entry name" value="PRK09061.1"/>
    <property type="match status" value="1"/>
</dbReference>
<evidence type="ECO:0000259" key="1">
    <source>
        <dbReference type="Pfam" id="PF07969"/>
    </source>
</evidence>
<dbReference type="SUPFAM" id="SSF51556">
    <property type="entry name" value="Metallo-dependent hydrolases"/>
    <property type="match status" value="1"/>
</dbReference>
<keyword evidence="3" id="KW-1185">Reference proteome</keyword>
<gene>
    <name evidence="2" type="ORF">GHK86_16225</name>
</gene>
<protein>
    <submittedName>
        <fullName evidence="2">Amidohydrolase family protein</fullName>
    </submittedName>
</protein>
<comment type="caution">
    <text evidence="2">The sequence shown here is derived from an EMBL/GenBank/DDBJ whole genome shotgun (WGS) entry which is preliminary data.</text>
</comment>
<feature type="domain" description="Amidohydrolase 3" evidence="1">
    <location>
        <begin position="43"/>
        <end position="465"/>
    </location>
</feature>
<reference evidence="2 3" key="1">
    <citation type="submission" date="2019-11" db="EMBL/GenBank/DDBJ databases">
        <title>Acidiferrimicrobium australis gen. nov., sp. nov., an acidophilic and obligately heterotrophic, member of the Actinobacteria that catalyses dissimilatory oxido- reduction of iron isolated from metal-rich acidic water in Chile.</title>
        <authorList>
            <person name="Gonzalez D."/>
            <person name="Huber K."/>
            <person name="Hedrich S."/>
            <person name="Rojas-Villalobos C."/>
            <person name="Quatrini R."/>
            <person name="Dinamarca M.A."/>
            <person name="Schwarz A."/>
            <person name="Canales C."/>
            <person name="Nancucheo I."/>
        </authorList>
    </citation>
    <scope>NUCLEOTIDE SEQUENCE [LARGE SCALE GENOMIC DNA]</scope>
    <source>
        <strain evidence="2 3">USS-CCA1</strain>
    </source>
</reference>
<dbReference type="InterPro" id="IPR032466">
    <property type="entry name" value="Metal_Hydrolase"/>
</dbReference>
<dbReference type="PANTHER" id="PTHR11647">
    <property type="entry name" value="HYDRANTOINASE/DIHYDROPYRIMIDINASE FAMILY MEMBER"/>
    <property type="match status" value="1"/>
</dbReference>
<proteinExistence type="predicted"/>
<dbReference type="Proteomes" id="UP000437736">
    <property type="component" value="Unassembled WGS sequence"/>
</dbReference>
<dbReference type="Pfam" id="PF07969">
    <property type="entry name" value="Amidohydro_3"/>
    <property type="match status" value="1"/>
</dbReference>
<dbReference type="Gene3D" id="3.20.20.140">
    <property type="entry name" value="Metal-dependent hydrolases"/>
    <property type="match status" value="1"/>
</dbReference>
<name>A0ABW9QX82_9ACTN</name>
<dbReference type="Gene3D" id="2.30.40.10">
    <property type="entry name" value="Urease, subunit C, domain 1"/>
    <property type="match status" value="1"/>
</dbReference>
<accession>A0ABW9QX82</accession>